<keyword evidence="2" id="KW-1185">Reference proteome</keyword>
<dbReference type="EMBL" id="JBIAJP010000001">
    <property type="protein sequence ID" value="MFF0002324.1"/>
    <property type="molecule type" value="Genomic_DNA"/>
</dbReference>
<gene>
    <name evidence="1" type="ORF">ACFYQT_02515</name>
</gene>
<accession>A0ABW6MMQ4</accession>
<protein>
    <submittedName>
        <fullName evidence="1">Uncharacterized protein</fullName>
    </submittedName>
</protein>
<dbReference type="RefSeq" id="WP_361951757.1">
    <property type="nucleotide sequence ID" value="NZ_JBEXVS010000065.1"/>
</dbReference>
<sequence length="79" mass="8258">MDQRIALHPADTAGVGVVLGAGNITSVPILDVLYELYAHIRVVALKLNPVTDGLLDVFNRVLAPLIDLGRSGSSPVAPT</sequence>
<proteinExistence type="predicted"/>
<organism evidence="1 2">
    <name type="scientific">Streptomyces tibetensis</name>
    <dbReference type="NCBI Taxonomy" id="2382123"/>
    <lineage>
        <taxon>Bacteria</taxon>
        <taxon>Bacillati</taxon>
        <taxon>Actinomycetota</taxon>
        <taxon>Actinomycetes</taxon>
        <taxon>Kitasatosporales</taxon>
        <taxon>Streptomycetaceae</taxon>
        <taxon>Streptomyces</taxon>
    </lineage>
</organism>
<evidence type="ECO:0000313" key="2">
    <source>
        <dbReference type="Proteomes" id="UP001601422"/>
    </source>
</evidence>
<name>A0ABW6MMQ4_9ACTN</name>
<evidence type="ECO:0000313" key="1">
    <source>
        <dbReference type="EMBL" id="MFF0002324.1"/>
    </source>
</evidence>
<reference evidence="1 2" key="1">
    <citation type="submission" date="2024-10" db="EMBL/GenBank/DDBJ databases">
        <title>The Natural Products Discovery Center: Release of the First 8490 Sequenced Strains for Exploring Actinobacteria Biosynthetic Diversity.</title>
        <authorList>
            <person name="Kalkreuter E."/>
            <person name="Kautsar S.A."/>
            <person name="Yang D."/>
            <person name="Bader C.D."/>
            <person name="Teijaro C.N."/>
            <person name="Fluegel L."/>
            <person name="Davis C.M."/>
            <person name="Simpson J.R."/>
            <person name="Lauterbach L."/>
            <person name="Steele A.D."/>
            <person name="Gui C."/>
            <person name="Meng S."/>
            <person name="Li G."/>
            <person name="Viehrig K."/>
            <person name="Ye F."/>
            <person name="Su P."/>
            <person name="Kiefer A.F."/>
            <person name="Nichols A."/>
            <person name="Cepeda A.J."/>
            <person name="Yan W."/>
            <person name="Fan B."/>
            <person name="Jiang Y."/>
            <person name="Adhikari A."/>
            <person name="Zheng C.-J."/>
            <person name="Schuster L."/>
            <person name="Cowan T.M."/>
            <person name="Smanski M.J."/>
            <person name="Chevrette M.G."/>
            <person name="De Carvalho L.P.S."/>
            <person name="Shen B."/>
        </authorList>
    </citation>
    <scope>NUCLEOTIDE SEQUENCE [LARGE SCALE GENOMIC DNA]</scope>
    <source>
        <strain evidence="1 2">NPDC005497</strain>
    </source>
</reference>
<dbReference type="Proteomes" id="UP001601422">
    <property type="component" value="Unassembled WGS sequence"/>
</dbReference>
<comment type="caution">
    <text evidence="1">The sequence shown here is derived from an EMBL/GenBank/DDBJ whole genome shotgun (WGS) entry which is preliminary data.</text>
</comment>